<name>A0A239DB46_9PSED</name>
<evidence type="ECO:0000313" key="2">
    <source>
        <dbReference type="Proteomes" id="UP000242915"/>
    </source>
</evidence>
<accession>A0A239DB46</accession>
<protein>
    <submittedName>
        <fullName evidence="1">Uncharacterized protein</fullName>
    </submittedName>
</protein>
<dbReference type="EMBL" id="FZOG01000002">
    <property type="protein sequence ID" value="SNS29081.1"/>
    <property type="molecule type" value="Genomic_DNA"/>
</dbReference>
<dbReference type="RefSeq" id="WP_141133421.1">
    <property type="nucleotide sequence ID" value="NZ_FZOG01000002.1"/>
</dbReference>
<organism evidence="1 2">
    <name type="scientific">Pseudomonas segetis</name>
    <dbReference type="NCBI Taxonomy" id="298908"/>
    <lineage>
        <taxon>Bacteria</taxon>
        <taxon>Pseudomonadati</taxon>
        <taxon>Pseudomonadota</taxon>
        <taxon>Gammaproteobacteria</taxon>
        <taxon>Pseudomonadales</taxon>
        <taxon>Pseudomonadaceae</taxon>
        <taxon>Pseudomonas</taxon>
    </lineage>
</organism>
<evidence type="ECO:0000313" key="1">
    <source>
        <dbReference type="EMBL" id="SNS29081.1"/>
    </source>
</evidence>
<dbReference type="AlphaFoldDB" id="A0A239DB46"/>
<proteinExistence type="predicted"/>
<reference evidence="2" key="1">
    <citation type="submission" date="2017-06" db="EMBL/GenBank/DDBJ databases">
        <authorList>
            <person name="Varghese N."/>
            <person name="Submissions S."/>
        </authorList>
    </citation>
    <scope>NUCLEOTIDE SEQUENCE [LARGE SCALE GENOMIC DNA]</scope>
    <source>
        <strain evidence="2">CIP 108523</strain>
    </source>
</reference>
<gene>
    <name evidence="1" type="ORF">SAMN05216255_2148</name>
</gene>
<dbReference type="Proteomes" id="UP000242915">
    <property type="component" value="Unassembled WGS sequence"/>
</dbReference>
<sequence>MSNKFITHLFTKILEVRGHTPLSVSAAKEALESLDAEYEAISQSEGSEMAENALSYKTVKRALQQCLSYHANSNPSVTYEDNLINYEYAYLKLERAESLLKRSSC</sequence>
<keyword evidence="2" id="KW-1185">Reference proteome</keyword>